<sequence>MQPVIFRWGLFCSLFAATAACADLPRDPAGTTERVERTGKLIVGQISGDNLSDQSAKILRRVAQRTHATVHIRQGAGEQLLTDLEEGRIDLVYGRFAKSSPWSANVHLGPPMGRRKIVGKDERVPRFAFRNGENGWITMVQREIP</sequence>
<protein>
    <submittedName>
        <fullName evidence="2">Uncharacterized protein</fullName>
    </submittedName>
</protein>
<dbReference type="AlphaFoldDB" id="A0A917DN31"/>
<accession>A0A917DN31</accession>
<keyword evidence="1" id="KW-0732">Signal</keyword>
<feature type="signal peptide" evidence="1">
    <location>
        <begin position="1"/>
        <end position="22"/>
    </location>
</feature>
<keyword evidence="3" id="KW-1185">Reference proteome</keyword>
<evidence type="ECO:0000313" key="2">
    <source>
        <dbReference type="EMBL" id="GGD53446.1"/>
    </source>
</evidence>
<dbReference type="OrthoDB" id="7427069at2"/>
<dbReference type="RefSeq" id="WP_066762265.1">
    <property type="nucleotide sequence ID" value="NZ_BMIO01000015.1"/>
</dbReference>
<feature type="chain" id="PRO_5037643786" evidence="1">
    <location>
        <begin position="23"/>
        <end position="145"/>
    </location>
</feature>
<evidence type="ECO:0000313" key="3">
    <source>
        <dbReference type="Proteomes" id="UP000598997"/>
    </source>
</evidence>
<evidence type="ECO:0000256" key="1">
    <source>
        <dbReference type="SAM" id="SignalP"/>
    </source>
</evidence>
<dbReference type="PROSITE" id="PS51257">
    <property type="entry name" value="PROKAR_LIPOPROTEIN"/>
    <property type="match status" value="1"/>
</dbReference>
<reference evidence="2 3" key="1">
    <citation type="journal article" date="2014" name="Int. J. Syst. Evol. Microbiol.">
        <title>Complete genome sequence of Corynebacterium casei LMG S-19264T (=DSM 44701T), isolated from a smear-ripened cheese.</title>
        <authorList>
            <consortium name="US DOE Joint Genome Institute (JGI-PGF)"/>
            <person name="Walter F."/>
            <person name="Albersmeier A."/>
            <person name="Kalinowski J."/>
            <person name="Ruckert C."/>
        </authorList>
    </citation>
    <scope>NUCLEOTIDE SEQUENCE [LARGE SCALE GENOMIC DNA]</scope>
    <source>
        <strain evidence="2 3">CGMCC 1.15358</strain>
    </source>
</reference>
<gene>
    <name evidence="2" type="ORF">GCM10010989_29520</name>
</gene>
<comment type="caution">
    <text evidence="2">The sequence shown here is derived from an EMBL/GenBank/DDBJ whole genome shotgun (WGS) entry which is preliminary data.</text>
</comment>
<proteinExistence type="predicted"/>
<dbReference type="Proteomes" id="UP000598997">
    <property type="component" value="Unassembled WGS sequence"/>
</dbReference>
<organism evidence="2 3">
    <name type="scientific">Croceicoccus pelagius</name>
    <dbReference type="NCBI Taxonomy" id="1703341"/>
    <lineage>
        <taxon>Bacteria</taxon>
        <taxon>Pseudomonadati</taxon>
        <taxon>Pseudomonadota</taxon>
        <taxon>Alphaproteobacteria</taxon>
        <taxon>Sphingomonadales</taxon>
        <taxon>Erythrobacteraceae</taxon>
        <taxon>Croceicoccus</taxon>
    </lineage>
</organism>
<name>A0A917DN31_9SPHN</name>
<dbReference type="EMBL" id="BMIO01000015">
    <property type="protein sequence ID" value="GGD53446.1"/>
    <property type="molecule type" value="Genomic_DNA"/>
</dbReference>